<name>A0A540LMU9_MALBA</name>
<evidence type="ECO:0008006" key="3">
    <source>
        <dbReference type="Google" id="ProtNLM"/>
    </source>
</evidence>
<evidence type="ECO:0000313" key="1">
    <source>
        <dbReference type="EMBL" id="TQD87815.1"/>
    </source>
</evidence>
<gene>
    <name evidence="1" type="ORF">C1H46_026667</name>
</gene>
<dbReference type="EMBL" id="VIEB01000525">
    <property type="protein sequence ID" value="TQD87815.1"/>
    <property type="molecule type" value="Genomic_DNA"/>
</dbReference>
<protein>
    <recommendedName>
        <fullName evidence="3">F-box associated domain-containing protein</fullName>
    </recommendedName>
</protein>
<accession>A0A540LMU9</accession>
<dbReference type="AlphaFoldDB" id="A0A540LMU9"/>
<sequence>MVDFNRDNGKNYLYAPSGSPFYLCFPPTFEVLYETCKEWVTLPEIPFFHLRCGPYFSYAVVGTKVLVSSLETPVFCFDVAEKDPERQHWRQLSSMFFNGMDFPFVGTALVLDLDDSDDEKLMFVYQETDQEHSLWGLATYRKCMMEDNESVELIGSNPIP</sequence>
<evidence type="ECO:0000313" key="2">
    <source>
        <dbReference type="Proteomes" id="UP000315295"/>
    </source>
</evidence>
<organism evidence="1 2">
    <name type="scientific">Malus baccata</name>
    <name type="common">Siberian crab apple</name>
    <name type="synonym">Pyrus baccata</name>
    <dbReference type="NCBI Taxonomy" id="106549"/>
    <lineage>
        <taxon>Eukaryota</taxon>
        <taxon>Viridiplantae</taxon>
        <taxon>Streptophyta</taxon>
        <taxon>Embryophyta</taxon>
        <taxon>Tracheophyta</taxon>
        <taxon>Spermatophyta</taxon>
        <taxon>Magnoliopsida</taxon>
        <taxon>eudicotyledons</taxon>
        <taxon>Gunneridae</taxon>
        <taxon>Pentapetalae</taxon>
        <taxon>rosids</taxon>
        <taxon>fabids</taxon>
        <taxon>Rosales</taxon>
        <taxon>Rosaceae</taxon>
        <taxon>Amygdaloideae</taxon>
        <taxon>Maleae</taxon>
        <taxon>Malus</taxon>
    </lineage>
</organism>
<dbReference type="STRING" id="106549.A0A540LMU9"/>
<reference evidence="1 2" key="1">
    <citation type="journal article" date="2019" name="G3 (Bethesda)">
        <title>Sequencing of a Wild Apple (Malus baccata) Genome Unravels the Differences Between Cultivated and Wild Apple Species Regarding Disease Resistance and Cold Tolerance.</title>
        <authorList>
            <person name="Chen X."/>
        </authorList>
    </citation>
    <scope>NUCLEOTIDE SEQUENCE [LARGE SCALE GENOMIC DNA]</scope>
    <source>
        <strain evidence="2">cv. Shandingzi</strain>
        <tissue evidence="1">Leaves</tissue>
    </source>
</reference>
<comment type="caution">
    <text evidence="1">The sequence shown here is derived from an EMBL/GenBank/DDBJ whole genome shotgun (WGS) entry which is preliminary data.</text>
</comment>
<dbReference type="Proteomes" id="UP000315295">
    <property type="component" value="Unassembled WGS sequence"/>
</dbReference>
<keyword evidence="2" id="KW-1185">Reference proteome</keyword>
<proteinExistence type="predicted"/>